<dbReference type="Proteomes" id="UP000275076">
    <property type="component" value="Unassembled WGS sequence"/>
</dbReference>
<sequence length="69" mass="7793">MSVTDFKAMQKWAKLPKDIQETLRSNVYCSTCVVTTIVHYDICEEDMGIVLKGKCKTCGGDVARFIEDE</sequence>
<evidence type="ECO:0000313" key="2">
    <source>
        <dbReference type="Proteomes" id="UP000275076"/>
    </source>
</evidence>
<dbReference type="EMBL" id="RBVX01000005">
    <property type="protein sequence ID" value="RSL33980.1"/>
    <property type="molecule type" value="Genomic_DNA"/>
</dbReference>
<keyword evidence="2" id="KW-1185">Reference proteome</keyword>
<gene>
    <name evidence="1" type="ORF">D7Z54_07650</name>
</gene>
<dbReference type="RefSeq" id="WP_125555248.1">
    <property type="nucleotide sequence ID" value="NZ_RBVX01000005.1"/>
</dbReference>
<evidence type="ECO:0000313" key="1">
    <source>
        <dbReference type="EMBL" id="RSL33980.1"/>
    </source>
</evidence>
<dbReference type="OrthoDB" id="2647637at2"/>
<dbReference type="AlphaFoldDB" id="A0A3R9WUU4"/>
<comment type="caution">
    <text evidence="1">The sequence shown here is derived from an EMBL/GenBank/DDBJ whole genome shotgun (WGS) entry which is preliminary data.</text>
</comment>
<protein>
    <submittedName>
        <fullName evidence="1">Uncharacterized protein</fullName>
    </submittedName>
</protein>
<organism evidence="1 2">
    <name type="scientific">Salibacterium salarium</name>
    <dbReference type="NCBI Taxonomy" id="284579"/>
    <lineage>
        <taxon>Bacteria</taxon>
        <taxon>Bacillati</taxon>
        <taxon>Bacillota</taxon>
        <taxon>Bacilli</taxon>
        <taxon>Bacillales</taxon>
        <taxon>Bacillaceae</taxon>
    </lineage>
</organism>
<proteinExistence type="predicted"/>
<reference evidence="1 2" key="1">
    <citation type="submission" date="2018-10" db="EMBL/GenBank/DDBJ databases">
        <title>Draft genome sequence of Bacillus salarius IM0101, isolated from a hypersaline soil in Inner Mongolia, China.</title>
        <authorList>
            <person name="Yamprayoonswat W."/>
            <person name="Boonvisut S."/>
            <person name="Jumpathong W."/>
            <person name="Sittihan S."/>
            <person name="Ruangsuj P."/>
            <person name="Wanthongcharoen S."/>
            <person name="Thongpramul N."/>
            <person name="Pimmason S."/>
            <person name="Yu B."/>
            <person name="Yasawong M."/>
        </authorList>
    </citation>
    <scope>NUCLEOTIDE SEQUENCE [LARGE SCALE GENOMIC DNA]</scope>
    <source>
        <strain evidence="1 2">IM0101</strain>
    </source>
</reference>
<accession>A0A3R9WUU4</accession>
<name>A0A3R9WUU4_9BACI</name>